<accession>A0ABS9GY39</accession>
<comment type="caution">
    <text evidence="5">The sequence shown here is derived from an EMBL/GenBank/DDBJ whole genome shotgun (WGS) entry which is preliminary data.</text>
</comment>
<feature type="domain" description="ABC transporter" evidence="4">
    <location>
        <begin position="2"/>
        <end position="230"/>
    </location>
</feature>
<dbReference type="InterPro" id="IPR051782">
    <property type="entry name" value="ABC_Transporter_VariousFunc"/>
</dbReference>
<evidence type="ECO:0000259" key="4">
    <source>
        <dbReference type="PROSITE" id="PS50893"/>
    </source>
</evidence>
<evidence type="ECO:0000256" key="1">
    <source>
        <dbReference type="ARBA" id="ARBA00022448"/>
    </source>
</evidence>
<dbReference type="InterPro" id="IPR003439">
    <property type="entry name" value="ABC_transporter-like_ATP-bd"/>
</dbReference>
<name>A0ABS9GY39_9BACL</name>
<dbReference type="Pfam" id="PF00005">
    <property type="entry name" value="ABC_tran"/>
    <property type="match status" value="1"/>
</dbReference>
<dbReference type="Proteomes" id="UP001649381">
    <property type="component" value="Unassembled WGS sequence"/>
</dbReference>
<dbReference type="Gene3D" id="3.40.50.300">
    <property type="entry name" value="P-loop containing nucleotide triphosphate hydrolases"/>
    <property type="match status" value="2"/>
</dbReference>
<reference evidence="5 6" key="1">
    <citation type="submission" date="2022-01" db="EMBL/GenBank/DDBJ databases">
        <title>Alkalihalobacillus sp. EGI L200015, a novel bacterium isolated from a salt lake sediment.</title>
        <authorList>
            <person name="Gao L."/>
            <person name="Fang B.-Z."/>
            <person name="Li W.-J."/>
        </authorList>
    </citation>
    <scope>NUCLEOTIDE SEQUENCE [LARGE SCALE GENOMIC DNA]</scope>
    <source>
        <strain evidence="5 6">KCTC 12718</strain>
    </source>
</reference>
<keyword evidence="3" id="KW-0067">ATP-binding</keyword>
<dbReference type="RefSeq" id="WP_236331342.1">
    <property type="nucleotide sequence ID" value="NZ_JAKIJS010000001.1"/>
</dbReference>
<dbReference type="EMBL" id="JAKIJS010000001">
    <property type="protein sequence ID" value="MCF6136518.1"/>
    <property type="molecule type" value="Genomic_DNA"/>
</dbReference>
<evidence type="ECO:0000256" key="2">
    <source>
        <dbReference type="ARBA" id="ARBA00022741"/>
    </source>
</evidence>
<sequence>MISMKGINYRYPKSKNNVLKDISMSFDEDKVNVIAGLNGAGKTTLFDLITGVYPKQAGEFHNIPTMDEILYQIQGAFLSLMILGKDYARLVYKISGKKFKKGSPSSFIDLGDQRENELLEKLWWREIGQMSVGERRWLYVTLLSQLDRKMYLFDEPTSAIDPSSRLKICKRLERLTKEPGKTVIMSSHHLHELEFIACKLFVMNNGRITFQGSYHEFLATYDTTNPDIAFDHCINL</sequence>
<proteinExistence type="predicted"/>
<gene>
    <name evidence="5" type="ORF">L2716_02170</name>
</gene>
<evidence type="ECO:0000256" key="3">
    <source>
        <dbReference type="ARBA" id="ARBA00022840"/>
    </source>
</evidence>
<dbReference type="SMART" id="SM00382">
    <property type="entry name" value="AAA"/>
    <property type="match status" value="1"/>
</dbReference>
<keyword evidence="6" id="KW-1185">Reference proteome</keyword>
<keyword evidence="2" id="KW-0547">Nucleotide-binding</keyword>
<keyword evidence="1" id="KW-0813">Transport</keyword>
<dbReference type="InterPro" id="IPR003593">
    <property type="entry name" value="AAA+_ATPase"/>
</dbReference>
<evidence type="ECO:0000313" key="6">
    <source>
        <dbReference type="Proteomes" id="UP001649381"/>
    </source>
</evidence>
<organism evidence="5 6">
    <name type="scientific">Pseudalkalibacillus berkeleyi</name>
    <dbReference type="NCBI Taxonomy" id="1069813"/>
    <lineage>
        <taxon>Bacteria</taxon>
        <taxon>Bacillati</taxon>
        <taxon>Bacillota</taxon>
        <taxon>Bacilli</taxon>
        <taxon>Bacillales</taxon>
        <taxon>Fictibacillaceae</taxon>
        <taxon>Pseudalkalibacillus</taxon>
    </lineage>
</organism>
<dbReference type="PANTHER" id="PTHR42939:SF1">
    <property type="entry name" value="ABC TRANSPORTER ATP-BINDING PROTEIN ALBC-RELATED"/>
    <property type="match status" value="1"/>
</dbReference>
<dbReference type="SUPFAM" id="SSF52540">
    <property type="entry name" value="P-loop containing nucleoside triphosphate hydrolases"/>
    <property type="match status" value="1"/>
</dbReference>
<evidence type="ECO:0000313" key="5">
    <source>
        <dbReference type="EMBL" id="MCF6136518.1"/>
    </source>
</evidence>
<protein>
    <submittedName>
        <fullName evidence="5">AAA family ATPase</fullName>
    </submittedName>
</protein>
<dbReference type="PROSITE" id="PS50893">
    <property type="entry name" value="ABC_TRANSPORTER_2"/>
    <property type="match status" value="1"/>
</dbReference>
<dbReference type="PANTHER" id="PTHR42939">
    <property type="entry name" value="ABC TRANSPORTER ATP-BINDING PROTEIN ALBC-RELATED"/>
    <property type="match status" value="1"/>
</dbReference>
<dbReference type="InterPro" id="IPR027417">
    <property type="entry name" value="P-loop_NTPase"/>
</dbReference>